<dbReference type="RefSeq" id="WP_207180670.1">
    <property type="nucleotide sequence ID" value="NZ_AP024480.1"/>
</dbReference>
<dbReference type="EMBL" id="AP024480">
    <property type="protein sequence ID" value="BCS80374.1"/>
    <property type="molecule type" value="Genomic_DNA"/>
</dbReference>
<gene>
    <name evidence="1" type="ORF">CaldiYA01_03340</name>
</gene>
<protein>
    <submittedName>
        <fullName evidence="1">Uncharacterized protein</fullName>
    </submittedName>
</protein>
<reference evidence="1 2" key="1">
    <citation type="submission" date="2021-02" db="EMBL/GenBank/DDBJ databases">
        <title>Nitrogen-fixing ability and nitrogen fixation related genes of thermophilic fermentative bacteria in the genus Caldicellulosiruptor.</title>
        <authorList>
            <person name="Chen Y."/>
            <person name="Nishihara A."/>
            <person name="Haruta S."/>
        </authorList>
    </citation>
    <scope>NUCLEOTIDE SEQUENCE [LARGE SCALE GENOMIC DNA]</scope>
    <source>
        <strain evidence="1 2">YA01</strain>
    </source>
</reference>
<organism evidence="1 2">
    <name type="scientific">Caldicellulosiruptor diazotrophicus</name>
    <dbReference type="NCBI Taxonomy" id="2806205"/>
    <lineage>
        <taxon>Bacteria</taxon>
        <taxon>Bacillati</taxon>
        <taxon>Bacillota</taxon>
        <taxon>Bacillota incertae sedis</taxon>
        <taxon>Caldicellulosiruptorales</taxon>
        <taxon>Caldicellulosiruptoraceae</taxon>
        <taxon>Caldicellulosiruptor</taxon>
    </lineage>
</organism>
<name>A0ABN6E8D6_9FIRM</name>
<dbReference type="Proteomes" id="UP000663623">
    <property type="component" value="Chromosome"/>
</dbReference>
<evidence type="ECO:0000313" key="1">
    <source>
        <dbReference type="EMBL" id="BCS80374.1"/>
    </source>
</evidence>
<evidence type="ECO:0000313" key="2">
    <source>
        <dbReference type="Proteomes" id="UP000663623"/>
    </source>
</evidence>
<proteinExistence type="predicted"/>
<sequence length="49" mass="5431">MKTIEKYNVPKVVAVLGIPMKDYSSDDGLSHGHDIINILQSQEVKGKSF</sequence>
<accession>A0ABN6E8D6</accession>
<keyword evidence="2" id="KW-1185">Reference proteome</keyword>